<reference evidence="8" key="1">
    <citation type="submission" date="2022-11" db="EMBL/GenBank/DDBJ databases">
        <authorList>
            <person name="Petersen C."/>
        </authorList>
    </citation>
    <scope>NUCLEOTIDE SEQUENCE</scope>
    <source>
        <strain evidence="8">IBT 21917</strain>
    </source>
</reference>
<dbReference type="InterPro" id="IPR050852">
    <property type="entry name" value="Queuine_tRNA-ribosyltrfase"/>
</dbReference>
<feature type="compositionally biased region" description="Basic and acidic residues" evidence="6">
    <location>
        <begin position="457"/>
        <end position="467"/>
    </location>
</feature>
<comment type="subcellular location">
    <subcellularLocation>
        <location evidence="5">Cytoplasm</location>
    </subcellularLocation>
</comment>
<dbReference type="HAMAP" id="MF_03043">
    <property type="entry name" value="QTRT2"/>
    <property type="match status" value="1"/>
</dbReference>
<feature type="binding site" evidence="5">
    <location>
        <position position="339"/>
    </location>
    <ligand>
        <name>Zn(2+)</name>
        <dbReference type="ChEBI" id="CHEBI:29105"/>
    </ligand>
</feature>
<dbReference type="GO" id="GO:0006400">
    <property type="term" value="P:tRNA modification"/>
    <property type="evidence" value="ECO:0007669"/>
    <property type="project" value="InterPro"/>
</dbReference>
<evidence type="ECO:0000256" key="1">
    <source>
        <dbReference type="ARBA" id="ARBA00022490"/>
    </source>
</evidence>
<comment type="cofactor">
    <cofactor evidence="5">
        <name>Zn(2+)</name>
        <dbReference type="ChEBI" id="CHEBI:29105"/>
    </cofactor>
    <text evidence="5">Binds 1 zinc ion per subunit.</text>
</comment>
<dbReference type="GO" id="GO:0046872">
    <property type="term" value="F:metal ion binding"/>
    <property type="evidence" value="ECO:0007669"/>
    <property type="project" value="UniProtKB-KW"/>
</dbReference>
<feature type="binding site" evidence="5">
    <location>
        <position position="365"/>
    </location>
    <ligand>
        <name>Zn(2+)</name>
        <dbReference type="ChEBI" id="CHEBI:29105"/>
    </ligand>
</feature>
<feature type="region of interest" description="Disordered" evidence="6">
    <location>
        <begin position="442"/>
        <end position="467"/>
    </location>
</feature>
<dbReference type="FunFam" id="3.20.20.105:FF:000007">
    <property type="entry name" value="Queuine tRNA-ribosyltransferase accessory subunit 2"/>
    <property type="match status" value="1"/>
</dbReference>
<dbReference type="NCBIfam" id="TIGR00449">
    <property type="entry name" value="tgt_general"/>
    <property type="match status" value="1"/>
</dbReference>
<keyword evidence="3 5" id="KW-0479">Metal-binding</keyword>
<dbReference type="SUPFAM" id="SSF51713">
    <property type="entry name" value="tRNA-guanine transglycosylase"/>
    <property type="match status" value="1"/>
</dbReference>
<comment type="subunit">
    <text evidence="5">Heterodimer of a catalytic subunit and an accessory subunit.</text>
</comment>
<reference evidence="8" key="2">
    <citation type="journal article" date="2023" name="IMA Fungus">
        <title>Comparative genomic study of the Penicillium genus elucidates a diverse pangenome and 15 lateral gene transfer events.</title>
        <authorList>
            <person name="Petersen C."/>
            <person name="Sorensen T."/>
            <person name="Nielsen M.R."/>
            <person name="Sondergaard T.E."/>
            <person name="Sorensen J.L."/>
            <person name="Fitzpatrick D.A."/>
            <person name="Frisvad J.C."/>
            <person name="Nielsen K.L."/>
        </authorList>
    </citation>
    <scope>NUCLEOTIDE SEQUENCE</scope>
    <source>
        <strain evidence="8">IBT 21917</strain>
    </source>
</reference>
<keyword evidence="2 5" id="KW-0819">tRNA processing</keyword>
<feature type="domain" description="tRNA-guanine(15) transglycosylase-like" evidence="7">
    <location>
        <begin position="25"/>
        <end position="397"/>
    </location>
</feature>
<dbReference type="Pfam" id="PF01702">
    <property type="entry name" value="TGT"/>
    <property type="match status" value="1"/>
</dbReference>
<sequence length="467" mass="51787">MDQETSAAHGMTFSILDSAATILAPRVGSLALAGRKTISTPHYVPLTSRGAVSHIAHDVMRKNTEINSFYLGLEDFIEKKHPAPVYLTPVSNGQSPLRRFISAPDDIPLIFAPRRFPALPCPPVNTDTSIAIQTSVGFRQLSAHYYVDAIQKLKPDIAIGMADLVLGRPPGVKRRGKMVDRTHAFTRDALERLYGDHVPEEQRSKASYFAPVLPLENTQQSLYLGDLESEFRDHLSGLALYESSSLSSVPEDLGYLPRLLLSEPSNPQEVLREISLGADLLTVPFIGTASDAGIVLDFSFPVVSQDQNGSRPPLGINLWLPEYAKDVSPMRKGCACYACQHHHRAYINHLLSAKEMTAWVLLQQHNHHVMDRFFAGVRESIQRGSFEEDMQAFTRVYAPTLPERTGEGPRLRGYQLPAPGPNQPRRMPRIYGRLDEAKQKYAESLSSVATPDTDAEGLERHGFAEKA</sequence>
<protein>
    <recommendedName>
        <fullName evidence="5">Queuine tRNA-ribosyltransferase accessory subunit 2</fullName>
    </recommendedName>
    <alternativeName>
        <fullName evidence="5">Queuine tRNA-ribosyltransferase domain-containing protein 1</fullName>
    </alternativeName>
</protein>
<dbReference type="OrthoDB" id="27601at2759"/>
<comment type="caution">
    <text evidence="8">The sequence shown here is derived from an EMBL/GenBank/DDBJ whole genome shotgun (WGS) entry which is preliminary data.</text>
</comment>
<proteinExistence type="inferred from homology"/>
<dbReference type="PANTHER" id="PTHR46064">
    <property type="entry name" value="QUEUINE TRNA-RIBOSYLTRANSFERASE ACCESSORY SUBUNIT 2"/>
    <property type="match status" value="1"/>
</dbReference>
<dbReference type="GO" id="GO:0005737">
    <property type="term" value="C:cytoplasm"/>
    <property type="evidence" value="ECO:0007669"/>
    <property type="project" value="UniProtKB-SubCell"/>
</dbReference>
<evidence type="ECO:0000256" key="5">
    <source>
        <dbReference type="HAMAP-Rule" id="MF_03043"/>
    </source>
</evidence>
<feature type="region of interest" description="Disordered" evidence="6">
    <location>
        <begin position="402"/>
        <end position="428"/>
    </location>
</feature>
<keyword evidence="9" id="KW-1185">Reference proteome</keyword>
<dbReference type="InterPro" id="IPR028592">
    <property type="entry name" value="QTRTD1"/>
</dbReference>
<dbReference type="InterPro" id="IPR002616">
    <property type="entry name" value="tRNA_ribo_trans-like"/>
</dbReference>
<feature type="binding site" evidence="5">
    <location>
        <position position="336"/>
    </location>
    <ligand>
        <name>Zn(2+)</name>
        <dbReference type="ChEBI" id="CHEBI:29105"/>
    </ligand>
</feature>
<organism evidence="8 9">
    <name type="scientific">Penicillium capsulatum</name>
    <dbReference type="NCBI Taxonomy" id="69766"/>
    <lineage>
        <taxon>Eukaryota</taxon>
        <taxon>Fungi</taxon>
        <taxon>Dikarya</taxon>
        <taxon>Ascomycota</taxon>
        <taxon>Pezizomycotina</taxon>
        <taxon>Eurotiomycetes</taxon>
        <taxon>Eurotiomycetidae</taxon>
        <taxon>Eurotiales</taxon>
        <taxon>Aspergillaceae</taxon>
        <taxon>Penicillium</taxon>
    </lineage>
</organism>
<evidence type="ECO:0000313" key="8">
    <source>
        <dbReference type="EMBL" id="KAJ5179309.1"/>
    </source>
</evidence>
<evidence type="ECO:0000256" key="6">
    <source>
        <dbReference type="SAM" id="MobiDB-lite"/>
    </source>
</evidence>
<dbReference type="PANTHER" id="PTHR46064:SF1">
    <property type="entry name" value="QUEUINE TRNA-RIBOSYLTRANSFERASE ACCESSORY SUBUNIT 2"/>
    <property type="match status" value="1"/>
</dbReference>
<evidence type="ECO:0000259" key="7">
    <source>
        <dbReference type="Pfam" id="PF01702"/>
    </source>
</evidence>
<comment type="function">
    <text evidence="5">Non-catalytic subunit of the queuine tRNA-ribosyltransferase (TGT) that catalyzes the base-exchange of a guanine (G) residue with queuine (Q) at position 34 (anticodon wobble position) in tRNAs with GU(N) anticodons (tRNA-Asp, -Asn, -His and -Tyr), resulting in the hypermodified nucleoside queuosine (7-(((4,5-cis-dihydroxy-2-cyclopenten-1-yl)amino)methyl)-7-deazaguanosine).</text>
</comment>
<keyword evidence="1 5" id="KW-0963">Cytoplasm</keyword>
<dbReference type="GO" id="GO:0008479">
    <property type="term" value="F:tRNA-guanosine(34) queuine transglycosylase activity"/>
    <property type="evidence" value="ECO:0007669"/>
    <property type="project" value="UniProtKB-UniRule"/>
</dbReference>
<accession>A0A9W9II03</accession>
<dbReference type="EMBL" id="JAPQKO010000002">
    <property type="protein sequence ID" value="KAJ5179309.1"/>
    <property type="molecule type" value="Genomic_DNA"/>
</dbReference>
<evidence type="ECO:0000256" key="2">
    <source>
        <dbReference type="ARBA" id="ARBA00022694"/>
    </source>
</evidence>
<evidence type="ECO:0000256" key="4">
    <source>
        <dbReference type="ARBA" id="ARBA00022833"/>
    </source>
</evidence>
<evidence type="ECO:0000256" key="3">
    <source>
        <dbReference type="ARBA" id="ARBA00022723"/>
    </source>
</evidence>
<dbReference type="Gene3D" id="3.20.20.105">
    <property type="entry name" value="Queuine tRNA-ribosyltransferase-like"/>
    <property type="match status" value="1"/>
</dbReference>
<gene>
    <name evidence="8" type="ORF">N7492_002519</name>
</gene>
<dbReference type="InterPro" id="IPR036511">
    <property type="entry name" value="TGT-like_sf"/>
</dbReference>
<comment type="similarity">
    <text evidence="5">Belongs to the queuine tRNA-ribosyltransferase family. QTRT2 subfamily.</text>
</comment>
<name>A0A9W9II03_9EURO</name>
<evidence type="ECO:0000313" key="9">
    <source>
        <dbReference type="Proteomes" id="UP001146351"/>
    </source>
</evidence>
<dbReference type="Proteomes" id="UP001146351">
    <property type="component" value="Unassembled WGS sequence"/>
</dbReference>
<feature type="binding site" evidence="5">
    <location>
        <position position="334"/>
    </location>
    <ligand>
        <name>Zn(2+)</name>
        <dbReference type="ChEBI" id="CHEBI:29105"/>
    </ligand>
</feature>
<keyword evidence="4 5" id="KW-0862">Zinc</keyword>
<dbReference type="AlphaFoldDB" id="A0A9W9II03"/>